<dbReference type="GO" id="GO:0007189">
    <property type="term" value="P:adenylate cyclase-activating G protein-coupled receptor signaling pathway"/>
    <property type="evidence" value="ECO:0007669"/>
    <property type="project" value="TreeGrafter"/>
</dbReference>
<evidence type="ECO:0000256" key="2">
    <source>
        <dbReference type="ARBA" id="ARBA00022614"/>
    </source>
</evidence>
<evidence type="ECO:0000313" key="10">
    <source>
        <dbReference type="EnsemblMetazoa" id="BGLB036109-PA"/>
    </source>
</evidence>
<dbReference type="Proteomes" id="UP000076420">
    <property type="component" value="Unassembled WGS sequence"/>
</dbReference>
<keyword evidence="7" id="KW-0675">Receptor</keyword>
<dbReference type="STRING" id="6526.A0A2C9LXD8"/>
<dbReference type="SUPFAM" id="SSF81321">
    <property type="entry name" value="Family A G protein-coupled receptor-like"/>
    <property type="match status" value="1"/>
</dbReference>
<keyword evidence="5 8" id="KW-1133">Transmembrane helix</keyword>
<dbReference type="VEuPathDB" id="VectorBase:BGLAX_051008"/>
<dbReference type="PANTHER" id="PTHR24372:SF77">
    <property type="entry name" value="G-PROTEIN COUPLED RECEPTORS FAMILY 1 PROFILE DOMAIN-CONTAINING PROTEIN"/>
    <property type="match status" value="1"/>
</dbReference>
<evidence type="ECO:0000256" key="6">
    <source>
        <dbReference type="ARBA" id="ARBA00023136"/>
    </source>
</evidence>
<dbReference type="PROSITE" id="PS50262">
    <property type="entry name" value="G_PROTEIN_RECEP_F1_2"/>
    <property type="match status" value="1"/>
</dbReference>
<feature type="transmembrane region" description="Helical" evidence="8">
    <location>
        <begin position="79"/>
        <end position="98"/>
    </location>
</feature>
<feature type="transmembrane region" description="Helical" evidence="8">
    <location>
        <begin position="279"/>
        <end position="304"/>
    </location>
</feature>
<dbReference type="VEuPathDB" id="VectorBase:BGLB036109"/>
<dbReference type="KEGG" id="bgt:106051738"/>
<evidence type="ECO:0000256" key="1">
    <source>
        <dbReference type="ARBA" id="ARBA00004370"/>
    </source>
</evidence>
<dbReference type="GO" id="GO:0009755">
    <property type="term" value="P:hormone-mediated signaling pathway"/>
    <property type="evidence" value="ECO:0007669"/>
    <property type="project" value="TreeGrafter"/>
</dbReference>
<dbReference type="GO" id="GO:0008528">
    <property type="term" value="F:G protein-coupled peptide receptor activity"/>
    <property type="evidence" value="ECO:0007669"/>
    <property type="project" value="TreeGrafter"/>
</dbReference>
<sequence length="313" mass="35521">MGIPEYFTLETLYIQNVEMINIEENLFRGLTIKSELRASDYKLCCPQILNSNISVDKCHAPADVISSCKHLVGDIVKRITIWTVGLITLVGNGIVLVYRIGWNREILKKAYGLFVSGLAVSDFIMGIYLLLIASVDIQYEDIYVLEDVKWRHSALCQFSGFLSTVSSETSTFFICLITIDRFLKIAYPFGQHKFTKTGKVLSFALVWFFGFLLALIPITSFDIRKNVNNMQINCSRRNNDLNIATKLAFVALTDFMCWFPVGILGFLSLNGHIFDREVYAWIAVFVMPVNSALNPIIYTVPIILKKCLKHIRG</sequence>
<keyword evidence="3 7" id="KW-0812">Transmembrane</keyword>
<dbReference type="InterPro" id="IPR017452">
    <property type="entry name" value="GPCR_Rhodpsn_7TM"/>
</dbReference>
<evidence type="ECO:0000313" key="11">
    <source>
        <dbReference type="Proteomes" id="UP000076420"/>
    </source>
</evidence>
<evidence type="ECO:0000256" key="3">
    <source>
        <dbReference type="ARBA" id="ARBA00022692"/>
    </source>
</evidence>
<dbReference type="GO" id="GO:0005886">
    <property type="term" value="C:plasma membrane"/>
    <property type="evidence" value="ECO:0007669"/>
    <property type="project" value="TreeGrafter"/>
</dbReference>
<keyword evidence="7" id="KW-0807">Transducer</keyword>
<evidence type="ECO:0000256" key="5">
    <source>
        <dbReference type="ARBA" id="ARBA00022989"/>
    </source>
</evidence>
<reference evidence="10" key="1">
    <citation type="submission" date="2020-05" db="UniProtKB">
        <authorList>
            <consortium name="EnsemblMetazoa"/>
        </authorList>
    </citation>
    <scope>IDENTIFICATION</scope>
    <source>
        <strain evidence="10">BB02</strain>
    </source>
</reference>
<protein>
    <recommendedName>
        <fullName evidence="9">G-protein coupled receptors family 1 profile domain-containing protein</fullName>
    </recommendedName>
</protein>
<comment type="subcellular location">
    <subcellularLocation>
        <location evidence="1">Membrane</location>
    </subcellularLocation>
</comment>
<keyword evidence="7" id="KW-0297">G-protein coupled receptor</keyword>
<accession>A0A2C9LXD8</accession>
<dbReference type="EnsemblMetazoa" id="BGLB036109-RA">
    <property type="protein sequence ID" value="BGLB036109-PA"/>
    <property type="gene ID" value="BGLB036109"/>
</dbReference>
<dbReference type="Gene3D" id="1.20.1070.10">
    <property type="entry name" value="Rhodopsin 7-helix transmembrane proteins"/>
    <property type="match status" value="2"/>
</dbReference>
<dbReference type="Pfam" id="PF00001">
    <property type="entry name" value="7tm_1"/>
    <property type="match status" value="1"/>
</dbReference>
<organism evidence="10 11">
    <name type="scientific">Biomphalaria glabrata</name>
    <name type="common">Bloodfluke planorb</name>
    <name type="synonym">Freshwater snail</name>
    <dbReference type="NCBI Taxonomy" id="6526"/>
    <lineage>
        <taxon>Eukaryota</taxon>
        <taxon>Metazoa</taxon>
        <taxon>Spiralia</taxon>
        <taxon>Lophotrochozoa</taxon>
        <taxon>Mollusca</taxon>
        <taxon>Gastropoda</taxon>
        <taxon>Heterobranchia</taxon>
        <taxon>Euthyneura</taxon>
        <taxon>Panpulmonata</taxon>
        <taxon>Hygrophila</taxon>
        <taxon>Lymnaeoidea</taxon>
        <taxon>Planorbidae</taxon>
        <taxon>Biomphalaria</taxon>
    </lineage>
</organism>
<dbReference type="AlphaFoldDB" id="A0A2C9LXD8"/>
<proteinExistence type="inferred from homology"/>
<name>A0A2C9LXD8_BIOGL</name>
<evidence type="ECO:0000259" key="9">
    <source>
        <dbReference type="PROSITE" id="PS50262"/>
    </source>
</evidence>
<evidence type="ECO:0000256" key="8">
    <source>
        <dbReference type="SAM" id="Phobius"/>
    </source>
</evidence>
<dbReference type="PRINTS" id="PR00237">
    <property type="entry name" value="GPCRRHODOPSN"/>
</dbReference>
<evidence type="ECO:0000256" key="7">
    <source>
        <dbReference type="RuleBase" id="RU000688"/>
    </source>
</evidence>
<keyword evidence="4" id="KW-0677">Repeat</keyword>
<dbReference type="InterPro" id="IPR000276">
    <property type="entry name" value="GPCR_Rhodpsn"/>
</dbReference>
<feature type="transmembrane region" description="Helical" evidence="8">
    <location>
        <begin position="110"/>
        <end position="131"/>
    </location>
</feature>
<keyword evidence="2" id="KW-0433">Leucine-rich repeat</keyword>
<dbReference type="PROSITE" id="PS00237">
    <property type="entry name" value="G_PROTEIN_RECEP_F1_1"/>
    <property type="match status" value="1"/>
</dbReference>
<comment type="similarity">
    <text evidence="7">Belongs to the G-protein coupled receptor 1 family.</text>
</comment>
<feature type="transmembrane region" description="Helical" evidence="8">
    <location>
        <begin position="243"/>
        <end position="267"/>
    </location>
</feature>
<feature type="transmembrane region" description="Helical" evidence="8">
    <location>
        <begin position="200"/>
        <end position="223"/>
    </location>
</feature>
<feature type="domain" description="G-protein coupled receptors family 1 profile" evidence="9">
    <location>
        <begin position="91"/>
        <end position="313"/>
    </location>
</feature>
<gene>
    <name evidence="10" type="primary">106051738</name>
</gene>
<evidence type="ECO:0000256" key="4">
    <source>
        <dbReference type="ARBA" id="ARBA00022737"/>
    </source>
</evidence>
<dbReference type="PANTHER" id="PTHR24372">
    <property type="entry name" value="GLYCOPROTEIN HORMONE RECEPTOR"/>
    <property type="match status" value="1"/>
</dbReference>
<keyword evidence="6 8" id="KW-0472">Membrane</keyword>